<evidence type="ECO:0000256" key="2">
    <source>
        <dbReference type="SAM" id="MobiDB-lite"/>
    </source>
</evidence>
<dbReference type="PANTHER" id="PTHR11070">
    <property type="entry name" value="UVRD / RECB / PCRA DNA HELICASE FAMILY MEMBER"/>
    <property type="match status" value="1"/>
</dbReference>
<dbReference type="GO" id="GO:0003677">
    <property type="term" value="F:DNA binding"/>
    <property type="evidence" value="ECO:0007669"/>
    <property type="project" value="InterPro"/>
</dbReference>
<keyword evidence="4" id="KW-0067">ATP-binding</keyword>
<dbReference type="RefSeq" id="WP_069787789.1">
    <property type="nucleotide sequence ID" value="NZ_FNOX01000002.1"/>
</dbReference>
<name>A0A1H3GGW2_9PSED</name>
<feature type="compositionally biased region" description="Acidic residues" evidence="2">
    <location>
        <begin position="464"/>
        <end position="479"/>
    </location>
</feature>
<dbReference type="SUPFAM" id="SSF52540">
    <property type="entry name" value="P-loop containing nucleoside triphosphate hydrolases"/>
    <property type="match status" value="1"/>
</dbReference>
<organism evidence="4 5">
    <name type="scientific">Pseudomonas salomonii</name>
    <dbReference type="NCBI Taxonomy" id="191391"/>
    <lineage>
        <taxon>Bacteria</taxon>
        <taxon>Pseudomonadati</taxon>
        <taxon>Pseudomonadota</taxon>
        <taxon>Gammaproteobacteria</taxon>
        <taxon>Pseudomonadales</taxon>
        <taxon>Pseudomonadaceae</taxon>
        <taxon>Pseudomonas</taxon>
    </lineage>
</organism>
<evidence type="ECO:0000259" key="3">
    <source>
        <dbReference type="Pfam" id="PF13538"/>
    </source>
</evidence>
<dbReference type="AlphaFoldDB" id="A0A1H3GGW2"/>
<evidence type="ECO:0000256" key="1">
    <source>
        <dbReference type="ARBA" id="ARBA00034923"/>
    </source>
</evidence>
<reference evidence="4 5" key="1">
    <citation type="submission" date="2016-10" db="EMBL/GenBank/DDBJ databases">
        <authorList>
            <person name="de Groot N.N."/>
        </authorList>
    </citation>
    <scope>NUCLEOTIDE SEQUENCE [LARGE SCALE GENOMIC DNA]</scope>
    <source>
        <strain evidence="4 5">ICMP 14252</strain>
    </source>
</reference>
<proteinExistence type="predicted"/>
<feature type="region of interest" description="Disordered" evidence="2">
    <location>
        <begin position="464"/>
        <end position="485"/>
    </location>
</feature>
<evidence type="ECO:0000313" key="5">
    <source>
        <dbReference type="Proteomes" id="UP000182902"/>
    </source>
</evidence>
<dbReference type="Proteomes" id="UP000182902">
    <property type="component" value="Unassembled WGS sequence"/>
</dbReference>
<accession>A0A1H3GGW2</accession>
<dbReference type="InterPro" id="IPR027417">
    <property type="entry name" value="P-loop_NTPase"/>
</dbReference>
<dbReference type="GO" id="GO:0000725">
    <property type="term" value="P:recombinational repair"/>
    <property type="evidence" value="ECO:0007669"/>
    <property type="project" value="TreeGrafter"/>
</dbReference>
<dbReference type="InterPro" id="IPR027785">
    <property type="entry name" value="UvrD-like_helicase_C"/>
</dbReference>
<sequence>MSDVVVTSLAESALNIFVTIEGKATEKLSSRGTNATDAFATLNTFTGQEAVNRIAEIADGETQSLLALLREPAISRVTVENDEGQKAIYYICRTSGISLNGAAKLAGYRTDLGKLASRDVGEEVEVSVGGRLVWLRVLERVDLHPAKDGGHWDSTNNVLRREDVSPLSIQSLRKLLESEETIDDGGAFEAMLAGGEVAGNITEGLRHQIRSAMALRDQPVLDKFQDDIFRLPINSQLIILGPPGTGKTTTLIKRLGQKLDWDALDLDERSLLDTAAHKSSWVMFTPSDLLKHYVKEAFNREQVPASDEHIKTWDKRRHELARSVFGVLKTNTGGMFVFKEDRSHCSGEVSNDPRAWFDEFRKFHRNRLISPLQEGATMLQSSAPDQAKPLLQQLLAGISSLRSEELVQAYGRWLSLEAKIDSLLKESRIKTDKLIREQGNLLFNKDKRVFFDLAAFFDTLTQGDEEEDDGAEYDEDVTEEPTQPSHNEAQKAFFAYQRFLQSYARSRYHGRSLGKSSRAAHIRDWLDDRVPSEEWLKTLGGEMTFQNALRRFRNAWKRYVLDVPASYRAFRRQCIAEQRYAYRAPDNPVHIDGVELDAIILLMLRSARELMQQEFVRNDLGQPQFFELARIANQFQHQVLVDEATDFSMLQLACMESLTNLKTRSFFACGDFNQRITGHGIRSLEQVSWISEQIQDKRITTVYRQSRMLNAFAGELLQLMDGDTTALGVLPEYSAHEGVMPVFVEGMDEPLAVAQWLAERISEIERMVHQMPTVAVLVASESFVRPIADALSEQLESINLKAVACLEGKALGDDTDVRIFDIQHIKGLEFEAVFFVGVDTLAEMTPDLFERYLYVGATRAATYLGMLCHKGLPEKLSSLKLRFSERW</sequence>
<dbReference type="Gene3D" id="3.40.50.300">
    <property type="entry name" value="P-loop containing nucleotide triphosphate hydrolases"/>
    <property type="match status" value="2"/>
</dbReference>
<protein>
    <recommendedName>
        <fullName evidence="1">DNA 3'-5' helicase II</fullName>
    </recommendedName>
</protein>
<keyword evidence="4" id="KW-0378">Hydrolase</keyword>
<keyword evidence="4" id="KW-0347">Helicase</keyword>
<keyword evidence="4" id="KW-0547">Nucleotide-binding</keyword>
<dbReference type="GO" id="GO:0005524">
    <property type="term" value="F:ATP binding"/>
    <property type="evidence" value="ECO:0007669"/>
    <property type="project" value="InterPro"/>
</dbReference>
<dbReference type="EMBL" id="FNOX01000002">
    <property type="protein sequence ID" value="SDY02245.1"/>
    <property type="molecule type" value="Genomic_DNA"/>
</dbReference>
<feature type="domain" description="UvrD-like helicase C-terminal" evidence="3">
    <location>
        <begin position="817"/>
        <end position="866"/>
    </location>
</feature>
<dbReference type="InterPro" id="IPR000212">
    <property type="entry name" value="DNA_helicase_UvrD/REP"/>
</dbReference>
<dbReference type="GO" id="GO:0043138">
    <property type="term" value="F:3'-5' DNA helicase activity"/>
    <property type="evidence" value="ECO:0007669"/>
    <property type="project" value="TreeGrafter"/>
</dbReference>
<dbReference type="PANTHER" id="PTHR11070:SF2">
    <property type="entry name" value="ATP-DEPENDENT DNA HELICASE SRS2"/>
    <property type="match status" value="1"/>
</dbReference>
<gene>
    <name evidence="4" type="ORF">SAMN05216247_102443</name>
</gene>
<evidence type="ECO:0000313" key="4">
    <source>
        <dbReference type="EMBL" id="SDY02245.1"/>
    </source>
</evidence>
<dbReference type="Pfam" id="PF13538">
    <property type="entry name" value="UvrD_C_2"/>
    <property type="match status" value="1"/>
</dbReference>